<comment type="caution">
    <text evidence="2">The sequence shown here is derived from an EMBL/GenBank/DDBJ whole genome shotgun (WGS) entry which is preliminary data.</text>
</comment>
<gene>
    <name evidence="2" type="ORF">FHS21_004189</name>
</gene>
<dbReference type="AlphaFoldDB" id="A0A839UB56"/>
<evidence type="ECO:0000313" key="3">
    <source>
        <dbReference type="Proteomes" id="UP000554520"/>
    </source>
</evidence>
<evidence type="ECO:0000313" key="2">
    <source>
        <dbReference type="EMBL" id="MBB3147757.1"/>
    </source>
</evidence>
<dbReference type="PROSITE" id="PS51257">
    <property type="entry name" value="PROKAR_LIPOPROTEIN"/>
    <property type="match status" value="1"/>
</dbReference>
<dbReference type="Proteomes" id="UP000554520">
    <property type="component" value="Unassembled WGS sequence"/>
</dbReference>
<keyword evidence="3" id="KW-1185">Reference proteome</keyword>
<keyword evidence="1" id="KW-0732">Signal</keyword>
<accession>A0A839UB56</accession>
<sequence>MSIKTIFVLAVMAFSSSTLAGCLDSSGAAQWQSYHPDWTGSNGVSSGHSKH</sequence>
<dbReference type="RefSeq" id="WP_162701915.1">
    <property type="nucleotide sequence ID" value="NZ_JACHXN010000014.1"/>
</dbReference>
<organism evidence="2 3">
    <name type="scientific">Phyllobacterium trifolii</name>
    <dbReference type="NCBI Taxonomy" id="300193"/>
    <lineage>
        <taxon>Bacteria</taxon>
        <taxon>Pseudomonadati</taxon>
        <taxon>Pseudomonadota</taxon>
        <taxon>Alphaproteobacteria</taxon>
        <taxon>Hyphomicrobiales</taxon>
        <taxon>Phyllobacteriaceae</taxon>
        <taxon>Phyllobacterium</taxon>
    </lineage>
</organism>
<evidence type="ECO:0000256" key="1">
    <source>
        <dbReference type="SAM" id="SignalP"/>
    </source>
</evidence>
<reference evidence="2 3" key="1">
    <citation type="submission" date="2020-08" db="EMBL/GenBank/DDBJ databases">
        <title>Genomic Encyclopedia of Type Strains, Phase III (KMG-III): the genomes of soil and plant-associated and newly described type strains.</title>
        <authorList>
            <person name="Whitman W."/>
        </authorList>
    </citation>
    <scope>NUCLEOTIDE SEQUENCE [LARGE SCALE GENOMIC DNA]</scope>
    <source>
        <strain evidence="2 3">CECT 7015</strain>
    </source>
</reference>
<protein>
    <recommendedName>
        <fullName evidence="4">Lipoprotein</fullName>
    </recommendedName>
</protein>
<feature type="chain" id="PRO_5032822369" description="Lipoprotein" evidence="1">
    <location>
        <begin position="21"/>
        <end position="51"/>
    </location>
</feature>
<dbReference type="EMBL" id="JACHXN010000014">
    <property type="protein sequence ID" value="MBB3147757.1"/>
    <property type="molecule type" value="Genomic_DNA"/>
</dbReference>
<feature type="signal peptide" evidence="1">
    <location>
        <begin position="1"/>
        <end position="20"/>
    </location>
</feature>
<evidence type="ECO:0008006" key="4">
    <source>
        <dbReference type="Google" id="ProtNLM"/>
    </source>
</evidence>
<proteinExistence type="predicted"/>
<name>A0A839UB56_9HYPH</name>